<evidence type="ECO:0000313" key="11">
    <source>
        <dbReference type="Proteomes" id="UP000007110"/>
    </source>
</evidence>
<feature type="region of interest" description="Disordered" evidence="8">
    <location>
        <begin position="1"/>
        <end position="179"/>
    </location>
</feature>
<feature type="transmembrane region" description="Helical" evidence="9">
    <location>
        <begin position="543"/>
        <end position="562"/>
    </location>
</feature>
<evidence type="ECO:0008006" key="12">
    <source>
        <dbReference type="Google" id="ProtNLM"/>
    </source>
</evidence>
<dbReference type="KEGG" id="spu:577367"/>
<evidence type="ECO:0000256" key="9">
    <source>
        <dbReference type="SAM" id="Phobius"/>
    </source>
</evidence>
<evidence type="ECO:0000256" key="6">
    <source>
        <dbReference type="ARBA" id="ARBA00023136"/>
    </source>
</evidence>
<feature type="compositionally biased region" description="Basic and acidic residues" evidence="8">
    <location>
        <begin position="131"/>
        <end position="141"/>
    </location>
</feature>
<feature type="compositionally biased region" description="Polar residues" evidence="8">
    <location>
        <begin position="104"/>
        <end position="116"/>
    </location>
</feature>
<dbReference type="InParanoid" id="A0A7M7HC45"/>
<feature type="coiled-coil region" evidence="7">
    <location>
        <begin position="420"/>
        <end position="497"/>
    </location>
</feature>
<dbReference type="Proteomes" id="UP000007110">
    <property type="component" value="Unassembled WGS sequence"/>
</dbReference>
<dbReference type="PANTHER" id="PTHR17613">
    <property type="entry name" value="CEREBRAL PROTEIN-11-RELATED"/>
    <property type="match status" value="1"/>
</dbReference>
<dbReference type="GO" id="GO:0012505">
    <property type="term" value="C:endomembrane system"/>
    <property type="evidence" value="ECO:0000318"/>
    <property type="project" value="GO_Central"/>
</dbReference>
<name>A0A7M7HC45_STRPU</name>
<dbReference type="InterPro" id="IPR019394">
    <property type="entry name" value="TEX28/TMCC"/>
</dbReference>
<keyword evidence="5 7" id="KW-0175">Coiled coil</keyword>
<evidence type="ECO:0000256" key="7">
    <source>
        <dbReference type="SAM" id="Coils"/>
    </source>
</evidence>
<dbReference type="PANTHER" id="PTHR17613:SF14">
    <property type="entry name" value="DEMENTIN, ISOFORM H"/>
    <property type="match status" value="1"/>
</dbReference>
<feature type="compositionally biased region" description="Polar residues" evidence="8">
    <location>
        <begin position="384"/>
        <end position="396"/>
    </location>
</feature>
<feature type="compositionally biased region" description="Basic and acidic residues" evidence="8">
    <location>
        <begin position="81"/>
        <end position="101"/>
    </location>
</feature>
<dbReference type="Pfam" id="PF10267">
    <property type="entry name" value="Tmemb_cc2"/>
    <property type="match status" value="1"/>
</dbReference>
<dbReference type="OrthoDB" id="10072335at2759"/>
<keyword evidence="4 9" id="KW-1133">Transmembrane helix</keyword>
<keyword evidence="3 9" id="KW-0812">Transmembrane</keyword>
<evidence type="ECO:0000313" key="10">
    <source>
        <dbReference type="EnsemblMetazoa" id="XP_011662023"/>
    </source>
</evidence>
<keyword evidence="11" id="KW-1185">Reference proteome</keyword>
<comment type="similarity">
    <text evidence="2">Belongs to the TEX28 family.</text>
</comment>
<dbReference type="OMA" id="WEAISEY"/>
<organism evidence="10 11">
    <name type="scientific">Strongylocentrotus purpuratus</name>
    <name type="common">Purple sea urchin</name>
    <dbReference type="NCBI Taxonomy" id="7668"/>
    <lineage>
        <taxon>Eukaryota</taxon>
        <taxon>Metazoa</taxon>
        <taxon>Echinodermata</taxon>
        <taxon>Eleutherozoa</taxon>
        <taxon>Echinozoa</taxon>
        <taxon>Echinoidea</taxon>
        <taxon>Euechinoidea</taxon>
        <taxon>Echinacea</taxon>
        <taxon>Camarodonta</taxon>
        <taxon>Echinidea</taxon>
        <taxon>Strongylocentrotidae</taxon>
        <taxon>Strongylocentrotus</taxon>
    </lineage>
</organism>
<evidence type="ECO:0000256" key="1">
    <source>
        <dbReference type="ARBA" id="ARBA00004370"/>
    </source>
</evidence>
<evidence type="ECO:0000256" key="4">
    <source>
        <dbReference type="ARBA" id="ARBA00022989"/>
    </source>
</evidence>
<accession>A0A7M7HC45</accession>
<dbReference type="FunCoup" id="A0A7M7HC45">
    <property type="interactions" value="1792"/>
</dbReference>
<evidence type="ECO:0000256" key="2">
    <source>
        <dbReference type="ARBA" id="ARBA00008108"/>
    </source>
</evidence>
<evidence type="ECO:0000256" key="8">
    <source>
        <dbReference type="SAM" id="MobiDB-lite"/>
    </source>
</evidence>
<proteinExistence type="inferred from homology"/>
<comment type="subcellular location">
    <subcellularLocation>
        <location evidence="1">Membrane</location>
    </subcellularLocation>
</comment>
<reference evidence="10" key="2">
    <citation type="submission" date="2021-01" db="UniProtKB">
        <authorList>
            <consortium name="EnsemblMetazoa"/>
        </authorList>
    </citation>
    <scope>IDENTIFICATION</scope>
</reference>
<dbReference type="RefSeq" id="XP_011662023.2">
    <property type="nucleotide sequence ID" value="XM_011663721.2"/>
</dbReference>
<feature type="compositionally biased region" description="Low complexity" evidence="8">
    <location>
        <begin position="26"/>
        <end position="41"/>
    </location>
</feature>
<keyword evidence="6 9" id="KW-0472">Membrane</keyword>
<evidence type="ECO:0000256" key="3">
    <source>
        <dbReference type="ARBA" id="ARBA00022692"/>
    </source>
</evidence>
<evidence type="ECO:0000256" key="5">
    <source>
        <dbReference type="ARBA" id="ARBA00023054"/>
    </source>
</evidence>
<dbReference type="AlphaFoldDB" id="A0A7M7HC45"/>
<sequence>MPTATRSFKGLFHRKRESDLGHPDVSSTGGDSQGSQQLSSSANDLHPVSYAGNLHDLPERPSAFNRVLQQIKTRPTTMKKPQPEGKAESKKGAASRTKSDGSDNEGSMPSFSVSSSNKEEAKPSNKRQSTSRKDEDVRSALDDSESVMLGRELETQLSTTPNYGSDMDEVDSSSTPDPQRTKALIEHYLTKIERTKELIKAEQKAKDDNVTEYLALAEHADKQQISRIKTVFEKKNTRSNTNISNLQKKLENYQRRLFDLVNYGASGPRKPKEVLQGMHQGLKGVRDNIREGITGFSGGVADKIGEHLLGLSELTHTAASAMVAKPKEFASKFKNKFGSADNLDSINDDEDQISINNKSKSSWFAPTPVDALRPRSASDGEETYSLTSGSGPNNNGHPLLGDDDVEHPLAGAVNKLQRTVHELTASQSRLQLNIEELQNQLQHQLQYFNQSLQEERYRSERLEEQLTDLTDLHTHAMSNLQQELSSVQERLEYRMEERSRDYIDSVEQCQTRISKIELAQQHQQVITLEGYEHANARALLSKFINVILLILAVILVILSNAVNLVSPLVQTKSRLLVTIFMCASLFYLWQQREMIDGARRNFSQNYIHYLPFQTR</sequence>
<dbReference type="GO" id="GO:0016020">
    <property type="term" value="C:membrane"/>
    <property type="evidence" value="ECO:0007669"/>
    <property type="project" value="UniProtKB-SubCell"/>
</dbReference>
<feature type="compositionally biased region" description="Polar residues" evidence="8">
    <location>
        <begin position="67"/>
        <end position="76"/>
    </location>
</feature>
<protein>
    <recommendedName>
        <fullName evidence="12">Transmembrane and coiled-coil domains protein 2</fullName>
    </recommendedName>
</protein>
<feature type="coiled-coil region" evidence="7">
    <location>
        <begin position="236"/>
        <end position="263"/>
    </location>
</feature>
<dbReference type="EnsemblMetazoa" id="XM_011663721">
    <property type="protein sequence ID" value="XP_011662023"/>
    <property type="gene ID" value="LOC577367"/>
</dbReference>
<dbReference type="GeneID" id="577367"/>
<feature type="transmembrane region" description="Helical" evidence="9">
    <location>
        <begin position="574"/>
        <end position="590"/>
    </location>
</feature>
<feature type="region of interest" description="Disordered" evidence="8">
    <location>
        <begin position="364"/>
        <end position="406"/>
    </location>
</feature>
<reference evidence="11" key="1">
    <citation type="submission" date="2015-02" db="EMBL/GenBank/DDBJ databases">
        <title>Genome sequencing for Strongylocentrotus purpuratus.</title>
        <authorList>
            <person name="Murali S."/>
            <person name="Liu Y."/>
            <person name="Vee V."/>
            <person name="English A."/>
            <person name="Wang M."/>
            <person name="Skinner E."/>
            <person name="Han Y."/>
            <person name="Muzny D.M."/>
            <person name="Worley K.C."/>
            <person name="Gibbs R.A."/>
        </authorList>
    </citation>
    <scope>NUCLEOTIDE SEQUENCE</scope>
</reference>